<dbReference type="STRING" id="94128.A0A2A3EE09"/>
<evidence type="ECO:0000256" key="11">
    <source>
        <dbReference type="ARBA" id="ARBA00023242"/>
    </source>
</evidence>
<dbReference type="Gene3D" id="2.20.70.10">
    <property type="match status" value="1"/>
</dbReference>
<evidence type="ECO:0000313" key="15">
    <source>
        <dbReference type="EMBL" id="PBC29948.1"/>
    </source>
</evidence>
<dbReference type="SMART" id="SM00451">
    <property type="entry name" value="ZnF_U1"/>
    <property type="match status" value="1"/>
</dbReference>
<organism evidence="15 16">
    <name type="scientific">Apis cerana cerana</name>
    <name type="common">Oriental honeybee</name>
    <dbReference type="NCBI Taxonomy" id="94128"/>
    <lineage>
        <taxon>Eukaryota</taxon>
        <taxon>Metazoa</taxon>
        <taxon>Ecdysozoa</taxon>
        <taxon>Arthropoda</taxon>
        <taxon>Hexapoda</taxon>
        <taxon>Insecta</taxon>
        <taxon>Pterygota</taxon>
        <taxon>Neoptera</taxon>
        <taxon>Endopterygota</taxon>
        <taxon>Hymenoptera</taxon>
        <taxon>Apocrita</taxon>
        <taxon>Aculeata</taxon>
        <taxon>Apoidea</taxon>
        <taxon>Anthophila</taxon>
        <taxon>Apidae</taxon>
        <taxon>Apis</taxon>
    </lineage>
</organism>
<dbReference type="Gene3D" id="3.40.50.150">
    <property type="entry name" value="Vaccinia Virus protein VP39"/>
    <property type="match status" value="1"/>
</dbReference>
<dbReference type="EMBL" id="KZ288269">
    <property type="protein sequence ID" value="PBC29948.1"/>
    <property type="molecule type" value="Genomic_DNA"/>
</dbReference>
<dbReference type="PANTHER" id="PTHR13539">
    <property type="entry name" value="CALMODULIN-LYSINE N-METHYLTRANSFERASE"/>
    <property type="match status" value="1"/>
</dbReference>
<dbReference type="GO" id="GO:0008270">
    <property type="term" value="F:zinc ion binding"/>
    <property type="evidence" value="ECO:0007669"/>
    <property type="project" value="UniProtKB-KW"/>
</dbReference>
<evidence type="ECO:0000256" key="7">
    <source>
        <dbReference type="ARBA" id="ARBA00022679"/>
    </source>
</evidence>
<evidence type="ECO:0000256" key="2">
    <source>
        <dbReference type="ARBA" id="ARBA00004496"/>
    </source>
</evidence>
<dbReference type="InterPro" id="IPR029063">
    <property type="entry name" value="SAM-dependent_MTases_sf"/>
</dbReference>
<dbReference type="InterPro" id="IPR001202">
    <property type="entry name" value="WW_dom"/>
</dbReference>
<dbReference type="SMART" id="SM00456">
    <property type="entry name" value="WW"/>
    <property type="match status" value="1"/>
</dbReference>
<keyword evidence="8" id="KW-0479">Metal-binding</keyword>
<evidence type="ECO:0000256" key="8">
    <source>
        <dbReference type="ARBA" id="ARBA00022723"/>
    </source>
</evidence>
<dbReference type="OrthoDB" id="413520at2759"/>
<proteinExistence type="predicted"/>
<evidence type="ECO:0000256" key="5">
    <source>
        <dbReference type="ARBA" id="ARBA00022490"/>
    </source>
</evidence>
<dbReference type="InterPro" id="IPR025800">
    <property type="entry name" value="CaM-Lys-N-MeTrfase"/>
</dbReference>
<dbReference type="SUPFAM" id="SSF57667">
    <property type="entry name" value="beta-beta-alpha zinc fingers"/>
    <property type="match status" value="1"/>
</dbReference>
<dbReference type="GO" id="GO:0005634">
    <property type="term" value="C:nucleus"/>
    <property type="evidence" value="ECO:0007669"/>
    <property type="project" value="UniProtKB-SubCell"/>
</dbReference>
<dbReference type="InterPro" id="IPR019410">
    <property type="entry name" value="Methyltransf_16"/>
</dbReference>
<feature type="compositionally biased region" description="Basic and acidic residues" evidence="12">
    <location>
        <begin position="616"/>
        <end position="640"/>
    </location>
</feature>
<sequence length="729" mass="84030">MSEKSSNEILEGKKRSTAQRRWRILAKALIGTVSEPISVDPENEISVRRFTSFDLLRVNRLESNTADPDTLAAWYEYSTVLDNKLFTVEIRRRTKRNFTANELIGFNNTGNICVWPSEECLAYYLLKNRHLCRNRRVLELGGGMSCLAGVLAAKYCDPKEIALTDGNVTSVNNVRRIISRNGMSDFVECGVVQWAKAARAIRAARSVRPFLHPHPNALRVKNWSGGAKDVAKLTEKLYDVILCADCLFFDEARSDLVETIYGWLANDGLALMMAPRRGSTFEQFAEAAIKRGFVARQIDRYDATIWSRHLELLENSQEYCPDLHYPILLELTKQKKTADYWKSQGRKFCDFCKCWIADNKPSIDFHEGGKKHKENVSKRLKEIHKNSAKQAKQSKKIEDDIKKMENAAMAAYLKDVENNTRDMTADTIIKEKMNRIETKDVANFNRVPPAAPEAQPRFKSENQQFQFPQEIDPCDPTLARNATSHQVKSQQRGDHKNQGKSKGGKGNKGKGKKILEEERPTKPVQKLWYEALSPEGYTYYWNIETNESIWDPPEEGYMTFAEQQEEAKEQALQEELLRQLDEEQAITNADILEEKRANAERERMKELRKIRSAQSRTEENVEKKTETETKEESRPYRRDYSIPIKSHPYGPWQTVQKTEVKPIDFQLPKQKQLQLPVFEKTEPPSIQRTFKEKTITQIDTADSDEDGKPATFKKRKISNKSVRQRLNDD</sequence>
<dbReference type="Gene3D" id="3.30.160.60">
    <property type="entry name" value="Classic Zinc Finger"/>
    <property type="match status" value="1"/>
</dbReference>
<gene>
    <name evidence="15" type="ORF">APICC_08063</name>
</gene>
<dbReference type="GO" id="GO:0032259">
    <property type="term" value="P:methylation"/>
    <property type="evidence" value="ECO:0007669"/>
    <property type="project" value="UniProtKB-KW"/>
</dbReference>
<dbReference type="InterPro" id="IPR013085">
    <property type="entry name" value="U1-CZ_Znf_C2H2"/>
</dbReference>
<keyword evidence="9" id="KW-0863">Zinc-finger</keyword>
<evidence type="ECO:0000256" key="4">
    <source>
        <dbReference type="ARBA" id="ARBA00020594"/>
    </source>
</evidence>
<evidence type="ECO:0000259" key="13">
    <source>
        <dbReference type="PROSITE" id="PS50020"/>
    </source>
</evidence>
<feature type="region of interest" description="Disordered" evidence="12">
    <location>
        <begin position="674"/>
        <end position="729"/>
    </location>
</feature>
<evidence type="ECO:0000256" key="3">
    <source>
        <dbReference type="ARBA" id="ARBA00011914"/>
    </source>
</evidence>
<feature type="compositionally biased region" description="Basic residues" evidence="12">
    <location>
        <begin position="498"/>
        <end position="512"/>
    </location>
</feature>
<reference evidence="15 16" key="1">
    <citation type="submission" date="2014-07" db="EMBL/GenBank/DDBJ databases">
        <title>Genomic and transcriptomic analysis on Apis cerana provide comprehensive insights into honey bee biology.</title>
        <authorList>
            <person name="Diao Q."/>
            <person name="Sun L."/>
            <person name="Zheng H."/>
            <person name="Zheng H."/>
            <person name="Xu S."/>
            <person name="Wang S."/>
            <person name="Zeng Z."/>
            <person name="Hu F."/>
            <person name="Su S."/>
            <person name="Wu J."/>
        </authorList>
    </citation>
    <scope>NUCLEOTIDE SEQUENCE [LARGE SCALE GENOMIC DNA]</scope>
    <source>
        <tissue evidence="15">Pupae without intestine</tissue>
    </source>
</reference>
<name>A0A2A3EE09_APICC</name>
<keyword evidence="5" id="KW-0963">Cytoplasm</keyword>
<dbReference type="Pfam" id="PF06220">
    <property type="entry name" value="zf-U1"/>
    <property type="match status" value="1"/>
</dbReference>
<keyword evidence="10" id="KW-0862">Zinc</keyword>
<keyword evidence="6 15" id="KW-0489">Methyltransferase</keyword>
<evidence type="ECO:0000313" key="16">
    <source>
        <dbReference type="Proteomes" id="UP000242457"/>
    </source>
</evidence>
<dbReference type="GO" id="GO:0003676">
    <property type="term" value="F:nucleic acid binding"/>
    <property type="evidence" value="ECO:0007669"/>
    <property type="project" value="InterPro"/>
</dbReference>
<keyword evidence="7 15" id="KW-0808">Transferase</keyword>
<dbReference type="GO" id="GO:0005737">
    <property type="term" value="C:cytoplasm"/>
    <property type="evidence" value="ECO:0007669"/>
    <property type="project" value="UniProtKB-SubCell"/>
</dbReference>
<feature type="region of interest" description="Disordered" evidence="12">
    <location>
        <begin position="608"/>
        <end position="650"/>
    </location>
</feature>
<dbReference type="InterPro" id="IPR000690">
    <property type="entry name" value="Matrin/U1-C_Znf_C2H2"/>
</dbReference>
<evidence type="ECO:0000256" key="1">
    <source>
        <dbReference type="ARBA" id="ARBA00004123"/>
    </source>
</evidence>
<dbReference type="InterPro" id="IPR003604">
    <property type="entry name" value="Matrin/U1-like-C_Znf_C2H2"/>
</dbReference>
<evidence type="ECO:0000256" key="9">
    <source>
        <dbReference type="ARBA" id="ARBA00022771"/>
    </source>
</evidence>
<keyword evidence="16" id="KW-1185">Reference proteome</keyword>
<dbReference type="EC" id="2.1.1.60" evidence="3"/>
<dbReference type="Pfam" id="PF00397">
    <property type="entry name" value="WW"/>
    <property type="match status" value="1"/>
</dbReference>
<evidence type="ECO:0000256" key="6">
    <source>
        <dbReference type="ARBA" id="ARBA00022603"/>
    </source>
</evidence>
<feature type="domain" description="Matrin-type" evidence="14">
    <location>
        <begin position="347"/>
        <end position="378"/>
    </location>
</feature>
<protein>
    <recommendedName>
        <fullName evidence="4">Calmodulin-lysine N-methyltransferase</fullName>
        <ecNumber evidence="3">2.1.1.60</ecNumber>
    </recommendedName>
</protein>
<dbReference type="SUPFAM" id="SSF51045">
    <property type="entry name" value="WW domain"/>
    <property type="match status" value="1"/>
</dbReference>
<feature type="domain" description="WW" evidence="13">
    <location>
        <begin position="522"/>
        <end position="555"/>
    </location>
</feature>
<evidence type="ECO:0000256" key="12">
    <source>
        <dbReference type="SAM" id="MobiDB-lite"/>
    </source>
</evidence>
<dbReference type="Proteomes" id="UP000242457">
    <property type="component" value="Unassembled WGS sequence"/>
</dbReference>
<accession>A0A2A3EE09</accession>
<dbReference type="Pfam" id="PF10294">
    <property type="entry name" value="Methyltransf_16"/>
    <property type="match status" value="1"/>
</dbReference>
<dbReference type="InterPro" id="IPR036236">
    <property type="entry name" value="Znf_C2H2_sf"/>
</dbReference>
<evidence type="ECO:0000259" key="14">
    <source>
        <dbReference type="PROSITE" id="PS50171"/>
    </source>
</evidence>
<dbReference type="PANTHER" id="PTHR13539:SF3">
    <property type="entry name" value="CALMODULIN-LYSINE N-METHYLTRANSFERASE"/>
    <property type="match status" value="1"/>
</dbReference>
<comment type="subcellular location">
    <subcellularLocation>
        <location evidence="2">Cytoplasm</location>
    </subcellularLocation>
    <subcellularLocation>
        <location evidence="1">Nucleus</location>
    </subcellularLocation>
</comment>
<dbReference type="AlphaFoldDB" id="A0A2A3EE09"/>
<evidence type="ECO:0000256" key="10">
    <source>
        <dbReference type="ARBA" id="ARBA00022833"/>
    </source>
</evidence>
<feature type="compositionally biased region" description="Polar residues" evidence="12">
    <location>
        <begin position="480"/>
        <end position="490"/>
    </location>
</feature>
<feature type="region of interest" description="Disordered" evidence="12">
    <location>
        <begin position="469"/>
        <end position="519"/>
    </location>
</feature>
<dbReference type="CDD" id="cd00201">
    <property type="entry name" value="WW"/>
    <property type="match status" value="1"/>
</dbReference>
<dbReference type="PROSITE" id="PS50020">
    <property type="entry name" value="WW_DOMAIN_2"/>
    <property type="match status" value="1"/>
</dbReference>
<dbReference type="GO" id="GO:0018025">
    <property type="term" value="F:calmodulin-lysine N-methyltransferase activity"/>
    <property type="evidence" value="ECO:0007669"/>
    <property type="project" value="UniProtKB-EC"/>
</dbReference>
<dbReference type="PROSITE" id="PS50171">
    <property type="entry name" value="ZF_MATRIN"/>
    <property type="match status" value="1"/>
</dbReference>
<keyword evidence="11" id="KW-0539">Nucleus</keyword>
<dbReference type="InterPro" id="IPR036020">
    <property type="entry name" value="WW_dom_sf"/>
</dbReference>
<dbReference type="SUPFAM" id="SSF53335">
    <property type="entry name" value="S-adenosyl-L-methionine-dependent methyltransferases"/>
    <property type="match status" value="1"/>
</dbReference>